<comment type="caution">
    <text evidence="1">The sequence shown here is derived from an EMBL/GenBank/DDBJ whole genome shotgun (WGS) entry which is preliminary data.</text>
</comment>
<evidence type="ECO:0000313" key="2">
    <source>
        <dbReference type="Proteomes" id="UP000077202"/>
    </source>
</evidence>
<protein>
    <submittedName>
        <fullName evidence="1">Uncharacterized protein</fullName>
    </submittedName>
</protein>
<reference evidence="1" key="1">
    <citation type="submission" date="2016-03" db="EMBL/GenBank/DDBJ databases">
        <title>Mechanisms controlling the formation of the plant cell surface in tip-growing cells are functionally conserved among land plants.</title>
        <authorList>
            <person name="Honkanen S."/>
            <person name="Jones V.A."/>
            <person name="Morieri G."/>
            <person name="Champion C."/>
            <person name="Hetherington A.J."/>
            <person name="Kelly S."/>
            <person name="Saint-Marcoux D."/>
            <person name="Proust H."/>
            <person name="Prescott H."/>
            <person name="Dolan L."/>
        </authorList>
    </citation>
    <scope>NUCLEOTIDE SEQUENCE [LARGE SCALE GENOMIC DNA]</scope>
    <source>
        <tissue evidence="1">Whole gametophyte</tissue>
    </source>
</reference>
<keyword evidence="2" id="KW-1185">Reference proteome</keyword>
<dbReference type="Proteomes" id="UP000077202">
    <property type="component" value="Unassembled WGS sequence"/>
</dbReference>
<evidence type="ECO:0000313" key="1">
    <source>
        <dbReference type="EMBL" id="OAE21796.1"/>
    </source>
</evidence>
<organism evidence="1 2">
    <name type="scientific">Marchantia polymorpha subsp. ruderalis</name>
    <dbReference type="NCBI Taxonomy" id="1480154"/>
    <lineage>
        <taxon>Eukaryota</taxon>
        <taxon>Viridiplantae</taxon>
        <taxon>Streptophyta</taxon>
        <taxon>Embryophyta</taxon>
        <taxon>Marchantiophyta</taxon>
        <taxon>Marchantiopsida</taxon>
        <taxon>Marchantiidae</taxon>
        <taxon>Marchantiales</taxon>
        <taxon>Marchantiaceae</taxon>
        <taxon>Marchantia</taxon>
    </lineage>
</organism>
<dbReference type="EMBL" id="LVLJ01003342">
    <property type="protein sequence ID" value="OAE21796.1"/>
    <property type="molecule type" value="Genomic_DNA"/>
</dbReference>
<proteinExistence type="predicted"/>
<sequence length="187" mass="21210">MIYVLECPDGFESSRLKPGSLTKNGSEAYLPSKEGSAAYRKDISGSSQRAQFRNHIINCGELQYAGPKFRALTEDLKAINEISKKVMAIYVEPSEDHIITKRWSFLRTAMRRRFMIMDVMHIPIRNGKSHFQRCHRIGSDGGHAVAIAVVDAFARALLTSRIDSLGNKRQSVHCTWHRYPDPETPTF</sequence>
<accession>A0A176VPL8</accession>
<name>A0A176VPL8_MARPO</name>
<dbReference type="AlphaFoldDB" id="A0A176VPL8"/>
<gene>
    <name evidence="1" type="ORF">AXG93_2550s1340</name>
</gene>